<reference evidence="1 2" key="1">
    <citation type="submission" date="2016-05" db="EMBL/GenBank/DDBJ databases">
        <title>Genome sequencing of Acetobacter pasteurianus strain SRCM100623.</title>
        <authorList>
            <person name="Song Y.R."/>
        </authorList>
    </citation>
    <scope>NUCLEOTIDE SEQUENCE [LARGE SCALE GENOMIC DNA]</scope>
    <source>
        <strain evidence="1 2">SRCM100623</strain>
    </source>
</reference>
<dbReference type="Gene3D" id="1.10.357.10">
    <property type="entry name" value="Tetracycline Repressor, domain 2"/>
    <property type="match status" value="1"/>
</dbReference>
<dbReference type="EMBL" id="LYUD01000036">
    <property type="protein sequence ID" value="OAZ75351.1"/>
    <property type="molecule type" value="Genomic_DNA"/>
</dbReference>
<comment type="caution">
    <text evidence="1">The sequence shown here is derived from an EMBL/GenBank/DDBJ whole genome shotgun (WGS) entry which is preliminary data.</text>
</comment>
<evidence type="ECO:0000313" key="2">
    <source>
        <dbReference type="Proteomes" id="UP000093796"/>
    </source>
</evidence>
<proteinExistence type="predicted"/>
<dbReference type="AlphaFoldDB" id="A0A1A0DKE8"/>
<dbReference type="InterPro" id="IPR036271">
    <property type="entry name" value="Tet_transcr_reg_TetR-rel_C_sf"/>
</dbReference>
<accession>A0A1A0DKE8</accession>
<name>A0A1A0DKE8_ACEPA</name>
<dbReference type="PATRIC" id="fig|438.15.peg.447"/>
<protein>
    <submittedName>
        <fullName evidence="1">Uncharacterized protein</fullName>
    </submittedName>
</protein>
<dbReference type="Proteomes" id="UP000093796">
    <property type="component" value="Unassembled WGS sequence"/>
</dbReference>
<organism evidence="1 2">
    <name type="scientific">Acetobacter pasteurianus</name>
    <name type="common">Acetobacter turbidans</name>
    <dbReference type="NCBI Taxonomy" id="438"/>
    <lineage>
        <taxon>Bacteria</taxon>
        <taxon>Pseudomonadati</taxon>
        <taxon>Pseudomonadota</taxon>
        <taxon>Alphaproteobacteria</taxon>
        <taxon>Acetobacterales</taxon>
        <taxon>Acetobacteraceae</taxon>
        <taxon>Acetobacter</taxon>
    </lineage>
</organism>
<dbReference type="SUPFAM" id="SSF48498">
    <property type="entry name" value="Tetracyclin repressor-like, C-terminal domain"/>
    <property type="match status" value="1"/>
</dbReference>
<sequence length="75" mass="8196">MRAILEGGTKSVIDRLSALITAGQGEGSIGNRQEPEMLAASLYQLWLGSTLIVKITHSSQPFDQAWQATKRLLEI</sequence>
<gene>
    <name evidence="1" type="ORF">SRCM100623_00398</name>
</gene>
<evidence type="ECO:0000313" key="1">
    <source>
        <dbReference type="EMBL" id="OAZ75351.1"/>
    </source>
</evidence>